<name>A0A3G3JXU7_9BACL</name>
<keyword evidence="2" id="KW-1185">Reference proteome</keyword>
<dbReference type="Proteomes" id="UP000269097">
    <property type="component" value="Chromosome"/>
</dbReference>
<evidence type="ECO:0000313" key="1">
    <source>
        <dbReference type="EMBL" id="AYQ72982.1"/>
    </source>
</evidence>
<dbReference type="AlphaFoldDB" id="A0A3G3JXU7"/>
<dbReference type="KEGG" id="coh:EAV92_10655"/>
<reference evidence="1 2" key="1">
    <citation type="submission" date="2018-10" db="EMBL/GenBank/DDBJ databases">
        <title>Genome Sequence of Cohnella sp.</title>
        <authorList>
            <person name="Srinivasan S."/>
            <person name="Kim M.K."/>
        </authorList>
    </citation>
    <scope>NUCLEOTIDE SEQUENCE [LARGE SCALE GENOMIC DNA]</scope>
    <source>
        <strain evidence="1 2">18JY8-7</strain>
    </source>
</reference>
<evidence type="ECO:0008006" key="3">
    <source>
        <dbReference type="Google" id="ProtNLM"/>
    </source>
</evidence>
<dbReference type="EMBL" id="CP033433">
    <property type="protein sequence ID" value="AYQ72982.1"/>
    <property type="molecule type" value="Genomic_DNA"/>
</dbReference>
<gene>
    <name evidence="1" type="ORF">EAV92_10655</name>
</gene>
<sequence length="83" mass="8613">MAVYITLAAGAINVNALNRGSAIAVGEIAQPGWTQNGKSNFGNGQMFGANVQFAFAATVFDNDLVDNPIGEIQPTASLQNQSL</sequence>
<protein>
    <recommendedName>
        <fullName evidence="3">Spore germination protein</fullName>
    </recommendedName>
</protein>
<accession>A0A3G3JXU7</accession>
<proteinExistence type="predicted"/>
<dbReference type="RefSeq" id="WP_123041064.1">
    <property type="nucleotide sequence ID" value="NZ_CP033433.1"/>
</dbReference>
<evidence type="ECO:0000313" key="2">
    <source>
        <dbReference type="Proteomes" id="UP000269097"/>
    </source>
</evidence>
<organism evidence="1 2">
    <name type="scientific">Cohnella candidum</name>
    <dbReference type="NCBI Taxonomy" id="2674991"/>
    <lineage>
        <taxon>Bacteria</taxon>
        <taxon>Bacillati</taxon>
        <taxon>Bacillota</taxon>
        <taxon>Bacilli</taxon>
        <taxon>Bacillales</taxon>
        <taxon>Paenibacillaceae</taxon>
        <taxon>Cohnella</taxon>
    </lineage>
</organism>